<dbReference type="PANTHER" id="PTHR28617:SF1">
    <property type="entry name" value="CILIA- AND FLAGELLA-ASSOCIATED PROTEIN 77"/>
    <property type="match status" value="1"/>
</dbReference>
<sequence length="212" mass="22535">MVWMPPSGGGRQGGAADAGRASDASDVPFMGLKRASMATNTLIARSELGKPRKTTFTSEHVEPGHVFGLKVPKQAEGAKQVTMQWAEHKPNPHAQPGPDFRAMNKLAADNGLTGTRGLREFRKGHAVSVKRGAAALGAHKPQPPLPGGKDAAYGHSRTWRSAEDCRRCGPSDPPMRDLVQGAYTHTWVDMNAARAEGECSAVANTFCVNSAL</sequence>
<dbReference type="InterPro" id="IPR029147">
    <property type="entry name" value="CFAP77"/>
</dbReference>
<feature type="region of interest" description="Disordered" evidence="1">
    <location>
        <begin position="1"/>
        <end position="22"/>
    </location>
</feature>
<dbReference type="Proteomes" id="UP000054498">
    <property type="component" value="Unassembled WGS sequence"/>
</dbReference>
<proteinExistence type="predicted"/>
<gene>
    <name evidence="2" type="ORF">MNEG_7033</name>
</gene>
<evidence type="ECO:0000313" key="3">
    <source>
        <dbReference type="Proteomes" id="UP000054498"/>
    </source>
</evidence>
<dbReference type="Pfam" id="PF14825">
    <property type="entry name" value="CFAP77"/>
    <property type="match status" value="1"/>
</dbReference>
<dbReference type="GeneID" id="25739909"/>
<keyword evidence="2" id="KW-0282">Flagellum</keyword>
<dbReference type="RefSeq" id="XP_013899948.1">
    <property type="nucleotide sequence ID" value="XM_014044494.1"/>
</dbReference>
<evidence type="ECO:0000256" key="1">
    <source>
        <dbReference type="SAM" id="MobiDB-lite"/>
    </source>
</evidence>
<dbReference type="PANTHER" id="PTHR28617">
    <property type="entry name" value="CILIA- AND FLAGELLA-ASSOCIATED PROTEIN 77"/>
    <property type="match status" value="1"/>
</dbReference>
<keyword evidence="2" id="KW-0969">Cilium</keyword>
<dbReference type="EMBL" id="KK101428">
    <property type="protein sequence ID" value="KIZ00929.1"/>
    <property type="molecule type" value="Genomic_DNA"/>
</dbReference>
<accession>A0A0D2L0I2</accession>
<evidence type="ECO:0000313" key="2">
    <source>
        <dbReference type="EMBL" id="KIZ00929.1"/>
    </source>
</evidence>
<name>A0A0D2L0I2_9CHLO</name>
<keyword evidence="2" id="KW-0966">Cell projection</keyword>
<dbReference type="AlphaFoldDB" id="A0A0D2L0I2"/>
<dbReference type="KEGG" id="mng:MNEG_7033"/>
<protein>
    <submittedName>
        <fullName evidence="2">Flagellar associated protein</fullName>
    </submittedName>
</protein>
<reference evidence="2 3" key="1">
    <citation type="journal article" date="2013" name="BMC Genomics">
        <title>Reconstruction of the lipid metabolism for the microalga Monoraphidium neglectum from its genome sequence reveals characteristics suitable for biofuel production.</title>
        <authorList>
            <person name="Bogen C."/>
            <person name="Al-Dilaimi A."/>
            <person name="Albersmeier A."/>
            <person name="Wichmann J."/>
            <person name="Grundmann M."/>
            <person name="Rupp O."/>
            <person name="Lauersen K.J."/>
            <person name="Blifernez-Klassen O."/>
            <person name="Kalinowski J."/>
            <person name="Goesmann A."/>
            <person name="Mussgnug J.H."/>
            <person name="Kruse O."/>
        </authorList>
    </citation>
    <scope>NUCLEOTIDE SEQUENCE [LARGE SCALE GENOMIC DNA]</scope>
    <source>
        <strain evidence="2 3">SAG 48.87</strain>
    </source>
</reference>
<organism evidence="2 3">
    <name type="scientific">Monoraphidium neglectum</name>
    <dbReference type="NCBI Taxonomy" id="145388"/>
    <lineage>
        <taxon>Eukaryota</taxon>
        <taxon>Viridiplantae</taxon>
        <taxon>Chlorophyta</taxon>
        <taxon>core chlorophytes</taxon>
        <taxon>Chlorophyceae</taxon>
        <taxon>CS clade</taxon>
        <taxon>Sphaeropleales</taxon>
        <taxon>Selenastraceae</taxon>
        <taxon>Monoraphidium</taxon>
    </lineage>
</organism>
<dbReference type="OrthoDB" id="532484at2759"/>
<keyword evidence="3" id="KW-1185">Reference proteome</keyword>